<accession>A0A3P7L6C8</accession>
<evidence type="ECO:0000313" key="2">
    <source>
        <dbReference type="EMBL" id="VDN13005.1"/>
    </source>
</evidence>
<evidence type="ECO:0000256" key="1">
    <source>
        <dbReference type="SAM" id="Coils"/>
    </source>
</evidence>
<dbReference type="Proteomes" id="UP000281553">
    <property type="component" value="Unassembled WGS sequence"/>
</dbReference>
<dbReference type="EMBL" id="UYRU01055315">
    <property type="protein sequence ID" value="VDN13005.1"/>
    <property type="molecule type" value="Genomic_DNA"/>
</dbReference>
<gene>
    <name evidence="2" type="ORF">DILT_LOCUS8836</name>
</gene>
<protein>
    <submittedName>
        <fullName evidence="2">Uncharacterized protein</fullName>
    </submittedName>
</protein>
<keyword evidence="1" id="KW-0175">Coiled coil</keyword>
<name>A0A3P7L6C8_DIBLA</name>
<reference evidence="2 3" key="1">
    <citation type="submission" date="2018-11" db="EMBL/GenBank/DDBJ databases">
        <authorList>
            <consortium name="Pathogen Informatics"/>
        </authorList>
    </citation>
    <scope>NUCLEOTIDE SEQUENCE [LARGE SCALE GENOMIC DNA]</scope>
</reference>
<proteinExistence type="predicted"/>
<keyword evidence="3" id="KW-1185">Reference proteome</keyword>
<dbReference type="AlphaFoldDB" id="A0A3P7L6C8"/>
<organism evidence="2 3">
    <name type="scientific">Dibothriocephalus latus</name>
    <name type="common">Fish tapeworm</name>
    <name type="synonym">Diphyllobothrium latum</name>
    <dbReference type="NCBI Taxonomy" id="60516"/>
    <lineage>
        <taxon>Eukaryota</taxon>
        <taxon>Metazoa</taxon>
        <taxon>Spiralia</taxon>
        <taxon>Lophotrochozoa</taxon>
        <taxon>Platyhelminthes</taxon>
        <taxon>Cestoda</taxon>
        <taxon>Eucestoda</taxon>
        <taxon>Diphyllobothriidea</taxon>
        <taxon>Diphyllobothriidae</taxon>
        <taxon>Dibothriocephalus</taxon>
    </lineage>
</organism>
<feature type="coiled-coil region" evidence="1">
    <location>
        <begin position="95"/>
        <end position="206"/>
    </location>
</feature>
<evidence type="ECO:0000313" key="3">
    <source>
        <dbReference type="Proteomes" id="UP000281553"/>
    </source>
</evidence>
<sequence>MVSVWNEVAFFGKRFLNLKEKPNNPLSQLHEDIDLAFTACGTEKWKQLAAQFSNQPDHRGRIHNDLVITIDDEAEIVAVGDNPVSRDLRKLWALLEAYGSERSAFQQRRARAEDERQHQSALIGSLRESLQLCQQRLKAAQLLATKKENENTALLEASQRLQAELDSQRTRLRVLLQERRLSTAQLQSLRNAVDRLQVTSQTVEEEKRAHQAVFSAEKEAYEGLLMNVCFLVSDCALEIFAHSGASEAIECRAQPSRSSSALSSIGEIALNTSLFTVSIAEQIPVVYLSMRLSVLQTFSICQRVSCQISSRCGRIRQGKGCQLSLPVSPIGLPHKQLSLR</sequence>
<dbReference type="OrthoDB" id="6272802at2759"/>